<dbReference type="AlphaFoldDB" id="A0A7Y9TSI1"/>
<dbReference type="Pfam" id="PF12833">
    <property type="entry name" value="HTH_18"/>
    <property type="match status" value="1"/>
</dbReference>
<dbReference type="PROSITE" id="PS01124">
    <property type="entry name" value="HTH_ARAC_FAMILY_2"/>
    <property type="match status" value="1"/>
</dbReference>
<evidence type="ECO:0000256" key="3">
    <source>
        <dbReference type="ARBA" id="ARBA00023163"/>
    </source>
</evidence>
<evidence type="ECO:0000313" key="5">
    <source>
        <dbReference type="EMBL" id="NYF79033.1"/>
    </source>
</evidence>
<dbReference type="InterPro" id="IPR050204">
    <property type="entry name" value="AraC_XylS_family_regulators"/>
</dbReference>
<keyword evidence="1" id="KW-0805">Transcription regulation</keyword>
<keyword evidence="3" id="KW-0804">Transcription</keyword>
<proteinExistence type="predicted"/>
<protein>
    <submittedName>
        <fullName evidence="5">AraC-like DNA-binding protein</fullName>
    </submittedName>
</protein>
<dbReference type="SUPFAM" id="SSF46689">
    <property type="entry name" value="Homeodomain-like"/>
    <property type="match status" value="2"/>
</dbReference>
<keyword evidence="6" id="KW-1185">Reference proteome</keyword>
<dbReference type="EMBL" id="JACCCW010000001">
    <property type="protein sequence ID" value="NYF79033.1"/>
    <property type="molecule type" value="Genomic_DNA"/>
</dbReference>
<dbReference type="RefSeq" id="WP_179488924.1">
    <property type="nucleotide sequence ID" value="NZ_JACCCW010000001.1"/>
</dbReference>
<dbReference type="Gene3D" id="1.10.10.60">
    <property type="entry name" value="Homeodomain-like"/>
    <property type="match status" value="2"/>
</dbReference>
<dbReference type="SMART" id="SM00342">
    <property type="entry name" value="HTH_ARAC"/>
    <property type="match status" value="1"/>
</dbReference>
<reference evidence="5 6" key="1">
    <citation type="submission" date="2020-07" db="EMBL/GenBank/DDBJ databases">
        <title>Genomic Encyclopedia of Type Strains, Phase IV (KMG-V): Genome sequencing to study the core and pangenomes of soil and plant-associated prokaryotes.</title>
        <authorList>
            <person name="Whitman W."/>
        </authorList>
    </citation>
    <scope>NUCLEOTIDE SEQUENCE [LARGE SCALE GENOMIC DNA]</scope>
    <source>
        <strain evidence="5 6">X4EP2</strain>
    </source>
</reference>
<sequence>MPKDVQSHLRLPIESRLGTLDVFPFHIWRNEERMELGIVPADGESSGLHLGETLLFRCALSAATSHAISGRLPDVASGPTEVLELHIHRTLLNTSNYPLLSLAGRPFVDIDDAVIGELAVAVLTPLPVGNHNSYTTACITKMLCARLSHLLGTDEHTSPGGFEDWQLSALMEALDESTDECPSVAQIARRCRLSVCHFSRLFKAKFGMPLHRYRVNRRIKEAKSRLVDSSDPISQIALDCGFADQSSFTRRFTAVSGVSPGIWRRQSNHESALCAVQGCLSRFANA</sequence>
<dbReference type="InterPro" id="IPR018062">
    <property type="entry name" value="HTH_AraC-typ_CS"/>
</dbReference>
<dbReference type="PANTHER" id="PTHR46796:SF14">
    <property type="entry name" value="TRANSCRIPTIONAL REGULATORY PROTEIN"/>
    <property type="match status" value="1"/>
</dbReference>
<dbReference type="PROSITE" id="PS00041">
    <property type="entry name" value="HTH_ARAC_FAMILY_1"/>
    <property type="match status" value="1"/>
</dbReference>
<accession>A0A7Y9TSI1</accession>
<evidence type="ECO:0000256" key="2">
    <source>
        <dbReference type="ARBA" id="ARBA00023125"/>
    </source>
</evidence>
<feature type="domain" description="HTH araC/xylS-type" evidence="4">
    <location>
        <begin position="168"/>
        <end position="266"/>
    </location>
</feature>
<gene>
    <name evidence="5" type="ORF">HDF17_001320</name>
</gene>
<keyword evidence="2 5" id="KW-0238">DNA-binding</keyword>
<evidence type="ECO:0000313" key="6">
    <source>
        <dbReference type="Proteomes" id="UP000589520"/>
    </source>
</evidence>
<evidence type="ECO:0000256" key="1">
    <source>
        <dbReference type="ARBA" id="ARBA00023015"/>
    </source>
</evidence>
<name>A0A7Y9TSI1_9BACT</name>
<organism evidence="5 6">
    <name type="scientific">Granulicella arctica</name>
    <dbReference type="NCBI Taxonomy" id="940613"/>
    <lineage>
        <taxon>Bacteria</taxon>
        <taxon>Pseudomonadati</taxon>
        <taxon>Acidobacteriota</taxon>
        <taxon>Terriglobia</taxon>
        <taxon>Terriglobales</taxon>
        <taxon>Acidobacteriaceae</taxon>
        <taxon>Granulicella</taxon>
    </lineage>
</organism>
<comment type="caution">
    <text evidence="5">The sequence shown here is derived from an EMBL/GenBank/DDBJ whole genome shotgun (WGS) entry which is preliminary data.</text>
</comment>
<dbReference type="Proteomes" id="UP000589520">
    <property type="component" value="Unassembled WGS sequence"/>
</dbReference>
<dbReference type="InterPro" id="IPR018060">
    <property type="entry name" value="HTH_AraC"/>
</dbReference>
<evidence type="ECO:0000259" key="4">
    <source>
        <dbReference type="PROSITE" id="PS01124"/>
    </source>
</evidence>
<dbReference type="PANTHER" id="PTHR46796">
    <property type="entry name" value="HTH-TYPE TRANSCRIPTIONAL ACTIVATOR RHAS-RELATED"/>
    <property type="match status" value="1"/>
</dbReference>
<dbReference type="GO" id="GO:0043565">
    <property type="term" value="F:sequence-specific DNA binding"/>
    <property type="evidence" value="ECO:0007669"/>
    <property type="project" value="InterPro"/>
</dbReference>
<dbReference type="InterPro" id="IPR009057">
    <property type="entry name" value="Homeodomain-like_sf"/>
</dbReference>
<dbReference type="GO" id="GO:0003700">
    <property type="term" value="F:DNA-binding transcription factor activity"/>
    <property type="evidence" value="ECO:0007669"/>
    <property type="project" value="InterPro"/>
</dbReference>